<protein>
    <recommendedName>
        <fullName evidence="2">Alanine racemase N-terminal domain-containing protein</fullName>
    </recommendedName>
</protein>
<dbReference type="PANTHER" id="PTHR10146:SF14">
    <property type="entry name" value="PYRIDOXAL PHOSPHATE HOMEOSTASIS PROTEIN"/>
    <property type="match status" value="1"/>
</dbReference>
<evidence type="ECO:0000259" key="2">
    <source>
        <dbReference type="Pfam" id="PF01168"/>
    </source>
</evidence>
<dbReference type="GO" id="GO:0030170">
    <property type="term" value="F:pyridoxal phosphate binding"/>
    <property type="evidence" value="ECO:0007669"/>
    <property type="project" value="InterPro"/>
</dbReference>
<dbReference type="Pfam" id="PF01168">
    <property type="entry name" value="Ala_racemase_N"/>
    <property type="match status" value="1"/>
</dbReference>
<reference evidence="3" key="1">
    <citation type="journal article" date="2015" name="Nature">
        <title>Complex archaea that bridge the gap between prokaryotes and eukaryotes.</title>
        <authorList>
            <person name="Spang A."/>
            <person name="Saw J.H."/>
            <person name="Jorgensen S.L."/>
            <person name="Zaremba-Niedzwiedzka K."/>
            <person name="Martijn J."/>
            <person name="Lind A.E."/>
            <person name="van Eijk R."/>
            <person name="Schleper C."/>
            <person name="Guy L."/>
            <person name="Ettema T.J."/>
        </authorList>
    </citation>
    <scope>NUCLEOTIDE SEQUENCE</scope>
</reference>
<evidence type="ECO:0000256" key="1">
    <source>
        <dbReference type="ARBA" id="ARBA00022898"/>
    </source>
</evidence>
<dbReference type="InterPro" id="IPR011078">
    <property type="entry name" value="PyrdxlP_homeostasis"/>
</dbReference>
<evidence type="ECO:0000313" key="3">
    <source>
        <dbReference type="EMBL" id="KKL50256.1"/>
    </source>
</evidence>
<dbReference type="HAMAP" id="MF_02087">
    <property type="entry name" value="PLP_homeostasis"/>
    <property type="match status" value="1"/>
</dbReference>
<dbReference type="EMBL" id="LAZR01032669">
    <property type="protein sequence ID" value="KKL50256.1"/>
    <property type="molecule type" value="Genomic_DNA"/>
</dbReference>
<comment type="caution">
    <text evidence="3">The sequence shown here is derived from an EMBL/GenBank/DDBJ whole genome shotgun (WGS) entry which is preliminary data.</text>
</comment>
<dbReference type="PANTHER" id="PTHR10146">
    <property type="entry name" value="PROLINE SYNTHETASE CO-TRANSCRIBED BACTERIAL HOMOLOG PROTEIN"/>
    <property type="match status" value="1"/>
</dbReference>
<accession>A0A0F9D991</accession>
<sequence length="236" mass="26565">MQIESRVKELKYRLENVKTRIRKSAIDCQRDPQSIRLVAVSKTMSTKRVKEAIDAGVEILGENYIQEAREKIDSLSSYPVSWHFIGHLQTNKAKYAVRLFDLIHSVDSLKLAVELNKQAKKIGKVQDILIQINVGQEVSKSGASPKEAFDLVKNIGRLENLCLRGLMTMPPFFNAPQKVRPYFSSLCDLRDRIKAVMPTSVPANELSMGMTNDFEVAIEEGATLLRIGTAIFGERN</sequence>
<dbReference type="PIRSF" id="PIRSF004848">
    <property type="entry name" value="YBL036c_PLPDEIII"/>
    <property type="match status" value="1"/>
</dbReference>
<dbReference type="InterPro" id="IPR001608">
    <property type="entry name" value="Ala_racemase_N"/>
</dbReference>
<dbReference type="SUPFAM" id="SSF51419">
    <property type="entry name" value="PLP-binding barrel"/>
    <property type="match status" value="1"/>
</dbReference>
<keyword evidence="1" id="KW-0663">Pyridoxal phosphate</keyword>
<gene>
    <name evidence="3" type="ORF">LCGC14_2307320</name>
</gene>
<organism evidence="3">
    <name type="scientific">marine sediment metagenome</name>
    <dbReference type="NCBI Taxonomy" id="412755"/>
    <lineage>
        <taxon>unclassified sequences</taxon>
        <taxon>metagenomes</taxon>
        <taxon>ecological metagenomes</taxon>
    </lineage>
</organism>
<dbReference type="InterPro" id="IPR029066">
    <property type="entry name" value="PLP-binding_barrel"/>
</dbReference>
<name>A0A0F9D991_9ZZZZ</name>
<dbReference type="NCBIfam" id="TIGR00044">
    <property type="entry name" value="YggS family pyridoxal phosphate-dependent enzyme"/>
    <property type="match status" value="1"/>
</dbReference>
<feature type="domain" description="Alanine racemase N-terminal" evidence="2">
    <location>
        <begin position="36"/>
        <end position="235"/>
    </location>
</feature>
<dbReference type="Gene3D" id="3.20.20.10">
    <property type="entry name" value="Alanine racemase"/>
    <property type="match status" value="1"/>
</dbReference>
<dbReference type="CDD" id="cd00635">
    <property type="entry name" value="PLPDE_III_YBL036c_like"/>
    <property type="match status" value="1"/>
</dbReference>
<dbReference type="AlphaFoldDB" id="A0A0F9D991"/>
<dbReference type="FunFam" id="3.20.20.10:FF:000018">
    <property type="entry name" value="Pyridoxal phosphate homeostasis protein"/>
    <property type="match status" value="1"/>
</dbReference>
<proteinExistence type="inferred from homology"/>